<feature type="transmembrane region" description="Helical" evidence="1">
    <location>
        <begin position="63"/>
        <end position="84"/>
    </location>
</feature>
<gene>
    <name evidence="3" type="ORF">NCTC12272_01684</name>
</gene>
<dbReference type="Proteomes" id="UP000249566">
    <property type="component" value="Chromosome 1"/>
</dbReference>
<evidence type="ECO:0000313" key="4">
    <source>
        <dbReference type="Proteomes" id="UP000249566"/>
    </source>
</evidence>
<protein>
    <recommendedName>
        <fullName evidence="2">Sphingomyelin synthase-like domain-containing protein</fullName>
    </recommendedName>
</protein>
<evidence type="ECO:0000259" key="2">
    <source>
        <dbReference type="Pfam" id="PF14360"/>
    </source>
</evidence>
<reference evidence="3 4" key="1">
    <citation type="submission" date="2018-06" db="EMBL/GenBank/DDBJ databases">
        <authorList>
            <consortium name="Pathogen Informatics"/>
            <person name="Doyle S."/>
        </authorList>
    </citation>
    <scope>NUCLEOTIDE SEQUENCE [LARGE SCALE GENOMIC DNA]</scope>
    <source>
        <strain evidence="3 4">NCTC12272</strain>
    </source>
</reference>
<keyword evidence="1" id="KW-1133">Transmembrane helix</keyword>
<proteinExistence type="predicted"/>
<dbReference type="RefSeq" id="WP_027221820.1">
    <property type="nucleotide sequence ID" value="NZ_CAAAIJ010000001.1"/>
</dbReference>
<dbReference type="EMBL" id="LS483412">
    <property type="protein sequence ID" value="SQG90492.1"/>
    <property type="molecule type" value="Genomic_DNA"/>
</dbReference>
<dbReference type="InterPro" id="IPR025749">
    <property type="entry name" value="Sphingomyelin_synth-like_dom"/>
</dbReference>
<keyword evidence="1" id="KW-0472">Membrane</keyword>
<dbReference type="Pfam" id="PF14360">
    <property type="entry name" value="PAP2_C"/>
    <property type="match status" value="1"/>
</dbReference>
<name>A0AAX2IVT4_LEGPN</name>
<dbReference type="AlphaFoldDB" id="A0AAX2IVT4"/>
<evidence type="ECO:0000256" key="1">
    <source>
        <dbReference type="SAM" id="Phobius"/>
    </source>
</evidence>
<organism evidence="3 4">
    <name type="scientific">Legionella pneumophila subsp. pascullei</name>
    <dbReference type="NCBI Taxonomy" id="91890"/>
    <lineage>
        <taxon>Bacteria</taxon>
        <taxon>Pseudomonadati</taxon>
        <taxon>Pseudomonadota</taxon>
        <taxon>Gammaproteobacteria</taxon>
        <taxon>Legionellales</taxon>
        <taxon>Legionellaceae</taxon>
        <taxon>Legionella</taxon>
    </lineage>
</organism>
<feature type="transmembrane region" description="Helical" evidence="1">
    <location>
        <begin position="96"/>
        <end position="115"/>
    </location>
</feature>
<evidence type="ECO:0000313" key="3">
    <source>
        <dbReference type="EMBL" id="SQG90492.1"/>
    </source>
</evidence>
<feature type="transmembrane region" description="Helical" evidence="1">
    <location>
        <begin position="21"/>
        <end position="43"/>
    </location>
</feature>
<feature type="domain" description="Sphingomyelin synthase-like" evidence="2">
    <location>
        <begin position="133"/>
        <end position="197"/>
    </location>
</feature>
<feature type="transmembrane region" description="Helical" evidence="1">
    <location>
        <begin position="135"/>
        <end position="152"/>
    </location>
</feature>
<feature type="transmembrane region" description="Helical" evidence="1">
    <location>
        <begin position="159"/>
        <end position="177"/>
    </location>
</feature>
<keyword evidence="1" id="KW-0812">Transmembrane</keyword>
<feature type="transmembrane region" description="Helical" evidence="1">
    <location>
        <begin position="183"/>
        <end position="202"/>
    </location>
</feature>
<accession>A0AAX2IVT4</accession>
<sequence length="219" mass="24627">MKAVANRYHVLCQERVFIRSLLSGFLLLFISFLIMNFAGKYASLMAGSPVNDLILDNLPLRDVTVFHVNAAIIFWTIFTIYILLNPAFIPFITKSAALFILIRCAFISMTHLGAPPNQLTIPDNFSSLVLFNGDLFFSGHVGGPFLMMLIFWNKTTLRYICLAAAIFFAYTVLIGHIHYSIDVFAAPFITYGIFHISQFLFASDYQRLKSEITSSAGNL</sequence>